<dbReference type="EC" id="2.1.1.72" evidence="1"/>
<evidence type="ECO:0000256" key="4">
    <source>
        <dbReference type="ARBA" id="ARBA00022691"/>
    </source>
</evidence>
<dbReference type="PANTHER" id="PTHR33841:SF1">
    <property type="entry name" value="DNA METHYLTRANSFERASE A"/>
    <property type="match status" value="1"/>
</dbReference>
<feature type="domain" description="TaqI-like C-terminal specificity" evidence="10">
    <location>
        <begin position="878"/>
        <end position="1046"/>
    </location>
</feature>
<organism evidence="11 12">
    <name type="scientific">Defluviitoga tunisiensis</name>
    <dbReference type="NCBI Taxonomy" id="1006576"/>
    <lineage>
        <taxon>Bacteria</taxon>
        <taxon>Thermotogati</taxon>
        <taxon>Thermotogota</taxon>
        <taxon>Thermotogae</taxon>
        <taxon>Petrotogales</taxon>
        <taxon>Petrotogaceae</taxon>
        <taxon>Defluviitoga</taxon>
    </lineage>
</organism>
<feature type="coiled-coil region" evidence="8">
    <location>
        <begin position="1136"/>
        <end position="1168"/>
    </location>
</feature>
<evidence type="ECO:0000256" key="2">
    <source>
        <dbReference type="ARBA" id="ARBA00022603"/>
    </source>
</evidence>
<sequence length="1195" mass="141084">MKSKLKETIQKELDKYQTKEILIDGKTYALYVVPEYCDEHIALFEGFLFAEVKNKSKFAYFKTQYKTSAGGYTPRIGIIIYEELLLIKDFRKNKYILKTINKINNLFLKKLKNSIKEPSEDSFNDLFDRTDVIEEFYILYKNSREFLLKNVLGISEEEKRKEFVDNFMMQMLTLWYLQERGFFNKDAKYFITKFNELTQKKLFNEFKNYYDFLNYLFDKMSNEESKQYIEDQNIGKIVVIGPAAFLNGEEYSEAVSIPDECFYKNELTDKLISQDPKKISFDIPLLNLFESRDWTEGNIDEFVLGAIYEKLITGEERKKQGAYYTPEEITSYICKNSIEQFLVDQMKEKFNTNYKSIDDIVDSGDEEVLVELFEHLKEIKILDPAVGSGHFLESAINVLVNIYEKIWNKAKDLNIKKGLNIVSTDEKGKIITINLLEIQGEDKFKLLVKFFIILSKNIYGVDINPTAIKVAKARMFLTLAKHFRIEKENGIFIRFPNVHFNLREGNSLIGYVDFNKEEKKKGNPQLVLFDINLQESQRKYISEEIELMSDLQDYLEKTTKFLSINGNLIQEIKNLNKILSKDKINLEDFKNVLKVKEKLTTILIVSLNSEYAIPLNNLLREITNLFNQKLDEIFAKEYKVTPQKLKEIKTFHWIFEFPEVFLKKAGFDVVIGNPPYIRQEEINNITKGVDYKYILSKIFVPFDNTFDISLFFVLRSLQLVRKDGYHSFIITNKWLRTKYGEKIRKFLKENCEIKKIIDFNGVKVFMGANVDTLVYIIRKAKPNKENLIFYNHALSIDEIEKGGYYVKQDNLKDNIWNFVNKDAEEIEKWVEKVGKPLKSLEILIYRGITTGFNDAFIINDEIKKNLIEEDSKSSELIKPVLRGANIGRYYLEWDKKWIIAIPKGLTKKLSNGQMLPIDEAEEIFKNNYPSIYSHLSKFKNLKTSGKGLLKRDDQGDYWWELRACDYYPEFEKPKVVWQEISVESLYYWDSLGVFYLLNSAYLMSNMSKSLVLILNSRLIEFTFSSISQFLSSGFRHTKQYIEKVPVRFSKNPKIYEAIVDYLLFLNAIEERRTEFKNIINFFDRQIADSLVYELYFKEKFAEEGLYPQPKERLLNEVYKYLKPINYDRWSELYWKNQFEEQLTTDEKIELQNLEKENLKAIIETYEKISKDEKIDGLIKKIKSHDWVKIIEEGST</sequence>
<keyword evidence="4" id="KW-0949">S-adenosyl-L-methionine</keyword>
<dbReference type="PRINTS" id="PR00507">
    <property type="entry name" value="N12N6MTFRASE"/>
</dbReference>
<dbReference type="InterPro" id="IPR050953">
    <property type="entry name" value="N4_N6_ade-DNA_methylase"/>
</dbReference>
<dbReference type="HOGENOM" id="CLU_263797_0_0_0"/>
<dbReference type="GO" id="GO:0003677">
    <property type="term" value="F:DNA binding"/>
    <property type="evidence" value="ECO:0007669"/>
    <property type="project" value="UniProtKB-KW"/>
</dbReference>
<dbReference type="InterPro" id="IPR025931">
    <property type="entry name" value="TaqI_C"/>
</dbReference>
<dbReference type="SUPFAM" id="SSF53335">
    <property type="entry name" value="S-adenosyl-L-methionine-dependent methyltransferases"/>
    <property type="match status" value="1"/>
</dbReference>
<dbReference type="GO" id="GO:0009307">
    <property type="term" value="P:DNA restriction-modification system"/>
    <property type="evidence" value="ECO:0007669"/>
    <property type="project" value="UniProtKB-KW"/>
</dbReference>
<dbReference type="STRING" id="1006576.DTL3_1656"/>
<dbReference type="InterPro" id="IPR029063">
    <property type="entry name" value="SAM-dependent_MTases_sf"/>
</dbReference>
<keyword evidence="5" id="KW-0680">Restriction system</keyword>
<evidence type="ECO:0000256" key="3">
    <source>
        <dbReference type="ARBA" id="ARBA00022679"/>
    </source>
</evidence>
<dbReference type="PROSITE" id="PS00092">
    <property type="entry name" value="N6_MTASE"/>
    <property type="match status" value="1"/>
</dbReference>
<gene>
    <name evidence="11" type="ORF">DTL3_1656</name>
</gene>
<reference evidence="12" key="1">
    <citation type="submission" date="2014-11" db="EMBL/GenBank/DDBJ databases">
        <authorList>
            <person name="Wibberg D."/>
        </authorList>
    </citation>
    <scope>NUCLEOTIDE SEQUENCE [LARGE SCALE GENOMIC DNA]</scope>
    <source>
        <strain evidence="12">L3</strain>
    </source>
</reference>
<dbReference type="Gene3D" id="3.40.50.150">
    <property type="entry name" value="Vaccinia Virus protein VP39"/>
    <property type="match status" value="1"/>
</dbReference>
<dbReference type="GO" id="GO:0009007">
    <property type="term" value="F:site-specific DNA-methyltransferase (adenine-specific) activity"/>
    <property type="evidence" value="ECO:0007669"/>
    <property type="project" value="UniProtKB-EC"/>
</dbReference>
<evidence type="ECO:0000256" key="1">
    <source>
        <dbReference type="ARBA" id="ARBA00011900"/>
    </source>
</evidence>
<evidence type="ECO:0000256" key="7">
    <source>
        <dbReference type="ARBA" id="ARBA00047942"/>
    </source>
</evidence>
<evidence type="ECO:0000313" key="12">
    <source>
        <dbReference type="Proteomes" id="UP000032809"/>
    </source>
</evidence>
<evidence type="ECO:0000256" key="5">
    <source>
        <dbReference type="ARBA" id="ARBA00022747"/>
    </source>
</evidence>
<dbReference type="REBASE" id="111319">
    <property type="entry name" value="DtuL3ORF1656P"/>
</dbReference>
<dbReference type="RefSeq" id="WP_045088294.1">
    <property type="nucleotide sequence ID" value="NZ_LN824141.1"/>
</dbReference>
<dbReference type="EMBL" id="LN824141">
    <property type="protein sequence ID" value="CEP78945.1"/>
    <property type="molecule type" value="Genomic_DNA"/>
</dbReference>
<dbReference type="GO" id="GO:0032259">
    <property type="term" value="P:methylation"/>
    <property type="evidence" value="ECO:0007669"/>
    <property type="project" value="UniProtKB-KW"/>
</dbReference>
<keyword evidence="3" id="KW-0808">Transferase</keyword>
<protein>
    <recommendedName>
        <fullName evidence="1">site-specific DNA-methyltransferase (adenine-specific)</fullName>
        <ecNumber evidence="1">2.1.1.72</ecNumber>
    </recommendedName>
</protein>
<evidence type="ECO:0000313" key="11">
    <source>
        <dbReference type="EMBL" id="CEP78945.1"/>
    </source>
</evidence>
<dbReference type="KEGG" id="dtn:DTL3_1656"/>
<dbReference type="PANTHER" id="PTHR33841">
    <property type="entry name" value="DNA METHYLTRANSFERASE YEEA-RELATED"/>
    <property type="match status" value="1"/>
</dbReference>
<dbReference type="AlphaFoldDB" id="A0A0C7P3Q8"/>
<name>A0A0C7P3Q8_DEFTU</name>
<dbReference type="Pfam" id="PF07669">
    <property type="entry name" value="Eco57I"/>
    <property type="match status" value="1"/>
</dbReference>
<evidence type="ECO:0000259" key="9">
    <source>
        <dbReference type="Pfam" id="PF07669"/>
    </source>
</evidence>
<accession>A0A0C7P3Q8</accession>
<dbReference type="Proteomes" id="UP000032809">
    <property type="component" value="Chromosome I"/>
</dbReference>
<keyword evidence="8" id="KW-0175">Coiled coil</keyword>
<comment type="catalytic activity">
    <reaction evidence="7">
        <text>a 2'-deoxyadenosine in DNA + S-adenosyl-L-methionine = an N(6)-methyl-2'-deoxyadenosine in DNA + S-adenosyl-L-homocysteine + H(+)</text>
        <dbReference type="Rhea" id="RHEA:15197"/>
        <dbReference type="Rhea" id="RHEA-COMP:12418"/>
        <dbReference type="Rhea" id="RHEA-COMP:12419"/>
        <dbReference type="ChEBI" id="CHEBI:15378"/>
        <dbReference type="ChEBI" id="CHEBI:57856"/>
        <dbReference type="ChEBI" id="CHEBI:59789"/>
        <dbReference type="ChEBI" id="CHEBI:90615"/>
        <dbReference type="ChEBI" id="CHEBI:90616"/>
        <dbReference type="EC" id="2.1.1.72"/>
    </reaction>
</comment>
<evidence type="ECO:0000256" key="6">
    <source>
        <dbReference type="ARBA" id="ARBA00023125"/>
    </source>
</evidence>
<dbReference type="OrthoDB" id="9815272at2"/>
<dbReference type="PATRIC" id="fig|1006576.9.peg.1651"/>
<dbReference type="InterPro" id="IPR002052">
    <property type="entry name" value="DNA_methylase_N6_adenine_CS"/>
</dbReference>
<feature type="domain" description="Type II methyltransferase M.TaqI-like" evidence="9">
    <location>
        <begin position="456"/>
        <end position="765"/>
    </location>
</feature>
<evidence type="ECO:0000259" key="10">
    <source>
        <dbReference type="Pfam" id="PF12950"/>
    </source>
</evidence>
<keyword evidence="12" id="KW-1185">Reference proteome</keyword>
<dbReference type="Pfam" id="PF12950">
    <property type="entry name" value="TaqI_C"/>
    <property type="match status" value="1"/>
</dbReference>
<keyword evidence="2 11" id="KW-0489">Methyltransferase</keyword>
<evidence type="ECO:0000256" key="8">
    <source>
        <dbReference type="SAM" id="Coils"/>
    </source>
</evidence>
<keyword evidence="6" id="KW-0238">DNA-binding</keyword>
<proteinExistence type="predicted"/>
<dbReference type="InterPro" id="IPR011639">
    <property type="entry name" value="MethylTrfase_TaqI-like_dom"/>
</dbReference>